<dbReference type="Gene3D" id="3.40.50.2000">
    <property type="entry name" value="Glycogen Phosphorylase B"/>
    <property type="match status" value="1"/>
</dbReference>
<keyword evidence="2 4" id="KW-0808">Transferase</keyword>
<accession>A0ABV5V2P7</accession>
<evidence type="ECO:0000259" key="3">
    <source>
        <dbReference type="Pfam" id="PF00534"/>
    </source>
</evidence>
<evidence type="ECO:0000256" key="1">
    <source>
        <dbReference type="ARBA" id="ARBA00021292"/>
    </source>
</evidence>
<protein>
    <recommendedName>
        <fullName evidence="1">D-inositol 3-phosphate glycosyltransferase</fullName>
    </recommendedName>
</protein>
<evidence type="ECO:0000256" key="2">
    <source>
        <dbReference type="ARBA" id="ARBA00022679"/>
    </source>
</evidence>
<dbReference type="GO" id="GO:0016757">
    <property type="term" value="F:glycosyltransferase activity"/>
    <property type="evidence" value="ECO:0007669"/>
    <property type="project" value="UniProtKB-KW"/>
</dbReference>
<dbReference type="InterPro" id="IPR001296">
    <property type="entry name" value="Glyco_trans_1"/>
</dbReference>
<dbReference type="InterPro" id="IPR050194">
    <property type="entry name" value="Glycosyltransferase_grp1"/>
</dbReference>
<gene>
    <name evidence="4" type="ORF">ACFFN0_08070</name>
</gene>
<evidence type="ECO:0000313" key="5">
    <source>
        <dbReference type="Proteomes" id="UP001589613"/>
    </source>
</evidence>
<comment type="caution">
    <text evidence="4">The sequence shown here is derived from an EMBL/GenBank/DDBJ whole genome shotgun (WGS) entry which is preliminary data.</text>
</comment>
<dbReference type="Pfam" id="PF00534">
    <property type="entry name" value="Glycos_transf_1"/>
    <property type="match status" value="1"/>
</dbReference>
<proteinExistence type="predicted"/>
<dbReference type="RefSeq" id="WP_141337716.1">
    <property type="nucleotide sequence ID" value="NZ_JBHMAX010000015.1"/>
</dbReference>
<dbReference type="PANTHER" id="PTHR45947">
    <property type="entry name" value="SULFOQUINOVOSYL TRANSFERASE SQD2"/>
    <property type="match status" value="1"/>
</dbReference>
<dbReference type="EMBL" id="JBHMAX010000015">
    <property type="protein sequence ID" value="MFB9731998.1"/>
    <property type="molecule type" value="Genomic_DNA"/>
</dbReference>
<keyword evidence="5" id="KW-1185">Reference proteome</keyword>
<name>A0ABV5V2P7_9MICO</name>
<reference evidence="4 5" key="1">
    <citation type="submission" date="2024-09" db="EMBL/GenBank/DDBJ databases">
        <authorList>
            <person name="Sun Q."/>
            <person name="Mori K."/>
        </authorList>
    </citation>
    <scope>NUCLEOTIDE SEQUENCE [LARGE SCALE GENOMIC DNA]</scope>
    <source>
        <strain evidence="4 5">JCM 12763</strain>
    </source>
</reference>
<dbReference type="CDD" id="cd03801">
    <property type="entry name" value="GT4_PimA-like"/>
    <property type="match status" value="1"/>
</dbReference>
<sequence>MSPGHAASLTFVVPARPAGEPSGGDRYDALLAAVWRARGREVHVEAVPGSWPRPTEEDLAGLADVLLGAPSAPVTHRSSRRPMCHDSEEGGGPVLLDGLVGCAAPEVVERCAARRPTTVLVHAVLSEGAGASGEDAAAMDRSEARALRAAGAVVATSRFAAEDLRGRYGLEQVAVAEPGAEPAPLAGGTPPPRGPQLLTLGAVTPGKNHGVLLEALARVRDLPWTARCVGPAPDPEQLDRLLRLAEGLGLADRVDWPGPMTGEALERTWAATDLLVHPSRSETYGMVVVEAHAHGIPTVVAAGTGAVEALAGEAGVAGHPPAGGAPGTAVEVAGPEPLAEVLREWLTGADLRRTWREAAVSRRGRLRGWDRTAERMDAALARLGR</sequence>
<organism evidence="4 5">
    <name type="scientific">Ornithinimicrobium kibberense</name>
    <dbReference type="NCBI Taxonomy" id="282060"/>
    <lineage>
        <taxon>Bacteria</taxon>
        <taxon>Bacillati</taxon>
        <taxon>Actinomycetota</taxon>
        <taxon>Actinomycetes</taxon>
        <taxon>Micrococcales</taxon>
        <taxon>Ornithinimicrobiaceae</taxon>
        <taxon>Ornithinimicrobium</taxon>
    </lineage>
</organism>
<evidence type="ECO:0000313" key="4">
    <source>
        <dbReference type="EMBL" id="MFB9731998.1"/>
    </source>
</evidence>
<dbReference type="Proteomes" id="UP001589613">
    <property type="component" value="Unassembled WGS sequence"/>
</dbReference>
<dbReference type="SUPFAM" id="SSF53756">
    <property type="entry name" value="UDP-Glycosyltransferase/glycogen phosphorylase"/>
    <property type="match status" value="1"/>
</dbReference>
<feature type="domain" description="Glycosyl transferase family 1" evidence="3">
    <location>
        <begin position="193"/>
        <end position="359"/>
    </location>
</feature>
<dbReference type="PANTHER" id="PTHR45947:SF3">
    <property type="entry name" value="SULFOQUINOVOSYL TRANSFERASE SQD2"/>
    <property type="match status" value="1"/>
</dbReference>
<keyword evidence="4" id="KW-0328">Glycosyltransferase</keyword>